<dbReference type="GO" id="GO:0006351">
    <property type="term" value="P:DNA-templated transcription"/>
    <property type="evidence" value="ECO:0007669"/>
    <property type="project" value="InterPro"/>
</dbReference>
<organism evidence="4 5">
    <name type="scientific">Plectosphaerella cucumerina</name>
    <dbReference type="NCBI Taxonomy" id="40658"/>
    <lineage>
        <taxon>Eukaryota</taxon>
        <taxon>Fungi</taxon>
        <taxon>Dikarya</taxon>
        <taxon>Ascomycota</taxon>
        <taxon>Pezizomycotina</taxon>
        <taxon>Sordariomycetes</taxon>
        <taxon>Hypocreomycetidae</taxon>
        <taxon>Glomerellales</taxon>
        <taxon>Plectosphaerellaceae</taxon>
        <taxon>Plectosphaerella</taxon>
    </lineage>
</organism>
<feature type="compositionally biased region" description="Polar residues" evidence="2">
    <location>
        <begin position="462"/>
        <end position="477"/>
    </location>
</feature>
<proteinExistence type="predicted"/>
<dbReference type="InterPro" id="IPR050797">
    <property type="entry name" value="Carb_Metab_Trans_Reg"/>
</dbReference>
<feature type="domain" description="Xylanolytic transcriptional activator regulatory" evidence="3">
    <location>
        <begin position="107"/>
        <end position="264"/>
    </location>
</feature>
<feature type="region of interest" description="Disordered" evidence="2">
    <location>
        <begin position="455"/>
        <end position="487"/>
    </location>
</feature>
<accession>A0A8K0TKN3</accession>
<feature type="compositionally biased region" description="Low complexity" evidence="2">
    <location>
        <begin position="62"/>
        <end position="77"/>
    </location>
</feature>
<feature type="region of interest" description="Disordered" evidence="2">
    <location>
        <begin position="393"/>
        <end position="419"/>
    </location>
</feature>
<evidence type="ECO:0000313" key="5">
    <source>
        <dbReference type="Proteomes" id="UP000813385"/>
    </source>
</evidence>
<dbReference type="GO" id="GO:0008270">
    <property type="term" value="F:zinc ion binding"/>
    <property type="evidence" value="ECO:0007669"/>
    <property type="project" value="InterPro"/>
</dbReference>
<feature type="region of interest" description="Disordered" evidence="2">
    <location>
        <begin position="43"/>
        <end position="85"/>
    </location>
</feature>
<dbReference type="OrthoDB" id="39175at2759"/>
<dbReference type="PANTHER" id="PTHR31668">
    <property type="entry name" value="GLUCOSE TRANSPORT TRANSCRIPTION REGULATOR RGT1-RELATED-RELATED"/>
    <property type="match status" value="1"/>
</dbReference>
<reference evidence="4" key="1">
    <citation type="journal article" date="2021" name="Nat. Commun.">
        <title>Genetic determinants of endophytism in the Arabidopsis root mycobiome.</title>
        <authorList>
            <person name="Mesny F."/>
            <person name="Miyauchi S."/>
            <person name="Thiergart T."/>
            <person name="Pickel B."/>
            <person name="Atanasova L."/>
            <person name="Karlsson M."/>
            <person name="Huettel B."/>
            <person name="Barry K.W."/>
            <person name="Haridas S."/>
            <person name="Chen C."/>
            <person name="Bauer D."/>
            <person name="Andreopoulos W."/>
            <person name="Pangilinan J."/>
            <person name="LaButti K."/>
            <person name="Riley R."/>
            <person name="Lipzen A."/>
            <person name="Clum A."/>
            <person name="Drula E."/>
            <person name="Henrissat B."/>
            <person name="Kohler A."/>
            <person name="Grigoriev I.V."/>
            <person name="Martin F.M."/>
            <person name="Hacquard S."/>
        </authorList>
    </citation>
    <scope>NUCLEOTIDE SEQUENCE</scope>
    <source>
        <strain evidence="4">MPI-CAGE-AT-0016</strain>
    </source>
</reference>
<gene>
    <name evidence="4" type="ORF">B0T11DRAFT_296769</name>
</gene>
<dbReference type="GO" id="GO:0003677">
    <property type="term" value="F:DNA binding"/>
    <property type="evidence" value="ECO:0007669"/>
    <property type="project" value="InterPro"/>
</dbReference>
<name>A0A8K0TKN3_9PEZI</name>
<dbReference type="AlphaFoldDB" id="A0A8K0TKN3"/>
<comment type="caution">
    <text evidence="4">The sequence shown here is derived from an EMBL/GenBank/DDBJ whole genome shotgun (WGS) entry which is preliminary data.</text>
</comment>
<dbReference type="Proteomes" id="UP000813385">
    <property type="component" value="Unassembled WGS sequence"/>
</dbReference>
<keyword evidence="1" id="KW-0539">Nucleus</keyword>
<evidence type="ECO:0000256" key="1">
    <source>
        <dbReference type="ARBA" id="ARBA00023242"/>
    </source>
</evidence>
<dbReference type="CDD" id="cd12148">
    <property type="entry name" value="fungal_TF_MHR"/>
    <property type="match status" value="1"/>
</dbReference>
<evidence type="ECO:0000259" key="3">
    <source>
        <dbReference type="Pfam" id="PF04082"/>
    </source>
</evidence>
<dbReference type="Pfam" id="PF04082">
    <property type="entry name" value="Fungal_trans"/>
    <property type="match status" value="1"/>
</dbReference>
<sequence length="574" mass="63268">MPSDGREFEERPLHLPQGCVFNGSSAVCQRCFKADVPCTFLTDRKPRGPPSKRVAEARQRAAAELTSASPPTSSSGPSPAPPGPLQLAIGSPSIAHFVPEHTLSIIIDDFFERVYPVLPLVHVPSFTRDFAARRYETDPAFLRLCIALCAATIASIPRRISVYGSPWYRDVGDMVDRAVHLLHLSRLTSEPAWSNRPTVETMVCSVIMALATHYAGRVPVGWTFAAEAVSYFRVNDMYKKPSYAGLTPVETELCKRGFWVLFFMQMHDRISHFTPHLGMSYDPLFTDWDFLMPVELSDDDLAGEVTLDGASPAGRTLPMISGFIALVKVFLSVADLLHKAFPGAPAGYRLSSGAWETNLFNEYEHHRTQVSTTPMLDSLFQVMARLESTLSDLPEALSMPRRRGSPRTARSDAGHSLPQLSPQFDIMRANIHITAIYIQSTILETCLTKMAAPKVEAPPQQNPGSALTPGSQSSPADQPTPPDASAREQVWELREAIARELLDVVSCNSSWTLESNGMSMIIKIREIASTLLERNEGGGTLSEAEKRSRDYISQFVEILADLDYAPRAHVGGPR</sequence>
<protein>
    <recommendedName>
        <fullName evidence="3">Xylanolytic transcriptional activator regulatory domain-containing protein</fullName>
    </recommendedName>
</protein>
<evidence type="ECO:0000256" key="2">
    <source>
        <dbReference type="SAM" id="MobiDB-lite"/>
    </source>
</evidence>
<dbReference type="InterPro" id="IPR007219">
    <property type="entry name" value="XnlR_reg_dom"/>
</dbReference>
<keyword evidence="5" id="KW-1185">Reference proteome</keyword>
<dbReference type="EMBL" id="JAGPXD010000002">
    <property type="protein sequence ID" value="KAH7369245.1"/>
    <property type="molecule type" value="Genomic_DNA"/>
</dbReference>
<evidence type="ECO:0000313" key="4">
    <source>
        <dbReference type="EMBL" id="KAH7369245.1"/>
    </source>
</evidence>
<dbReference type="PANTHER" id="PTHR31668:SF30">
    <property type="entry name" value="ZN(II)2CYS6 TRANSCRIPTION FACTOR (EUROFUNG)"/>
    <property type="match status" value="1"/>
</dbReference>